<dbReference type="RefSeq" id="WP_168825220.1">
    <property type="nucleotide sequence ID" value="NZ_CP073013.1"/>
</dbReference>
<comment type="caution">
    <text evidence="1">The sequence shown here is derived from an EMBL/GenBank/DDBJ whole genome shotgun (WGS) entry which is preliminary data.</text>
</comment>
<name>A0A847QWU3_9GAMM</name>
<dbReference type="AlphaFoldDB" id="A0A847QWU3"/>
<accession>A0A847QWU3</accession>
<dbReference type="Proteomes" id="UP000586067">
    <property type="component" value="Unassembled WGS sequence"/>
</dbReference>
<keyword evidence="2" id="KW-1185">Reference proteome</keyword>
<organism evidence="1 2">
    <name type="scientific">Marinomonas profundi</name>
    <dbReference type="NCBI Taxonomy" id="2726122"/>
    <lineage>
        <taxon>Bacteria</taxon>
        <taxon>Pseudomonadati</taxon>
        <taxon>Pseudomonadota</taxon>
        <taxon>Gammaproteobacteria</taxon>
        <taxon>Oceanospirillales</taxon>
        <taxon>Oceanospirillaceae</taxon>
        <taxon>Marinomonas</taxon>
    </lineage>
</organism>
<dbReference type="EMBL" id="JABAEK010000008">
    <property type="protein sequence ID" value="NLQ17938.1"/>
    <property type="molecule type" value="Genomic_DNA"/>
</dbReference>
<sequence>MQNKTAPCPQWTPEQVDAVVKDLASLRLLVDLDLVPRHPYFGKKIYPLGRCKEIRDAVFVELQTQLQQPSGAGLTLIREALDQGVVLTKIWGTLRGVYFQNAVTLGDWYLDVSNDTVNPNKPRVEVLPLADSGFAHISSFEQFIEVAQAYWGVEVYRNDVCPALAPFMPMVYVREDGVSWIGEANDDMLAMTMATEFTAAERILSVLPPPPKALLQQWQTALSGIQKNEFVHGEGSASEYCQEYRLRQYHLGSVVRDRAVMAYLALPRSIDYASQ</sequence>
<evidence type="ECO:0000313" key="1">
    <source>
        <dbReference type="EMBL" id="NLQ17938.1"/>
    </source>
</evidence>
<protein>
    <submittedName>
        <fullName evidence="1">Uncharacterized protein</fullName>
    </submittedName>
</protein>
<evidence type="ECO:0000313" key="2">
    <source>
        <dbReference type="Proteomes" id="UP000586067"/>
    </source>
</evidence>
<gene>
    <name evidence="1" type="ORF">HGG82_09890</name>
</gene>
<reference evidence="1 2" key="1">
    <citation type="submission" date="2020-04" db="EMBL/GenBank/DDBJ databases">
        <title>Marinomonas sp. M1K-6 isolated from the deep seawater of the Mariana Trench.</title>
        <authorList>
            <person name="Li Y."/>
        </authorList>
    </citation>
    <scope>NUCLEOTIDE SEQUENCE [LARGE SCALE GENOMIC DNA]</scope>
    <source>
        <strain evidence="1 2">M1K-6</strain>
    </source>
</reference>
<proteinExistence type="predicted"/>